<keyword evidence="1" id="KW-0282">Flagellum</keyword>
<name>A0ACD4RAJ3_9BACI</name>
<gene>
    <name evidence="1" type="primary">flgL</name>
    <name evidence="1" type="ORF">QLQ22_23200</name>
</gene>
<organism evidence="1 2">
    <name type="scientific">Metabacillus hrfriensis</name>
    <dbReference type="NCBI Taxonomy" id="3048891"/>
    <lineage>
        <taxon>Bacteria</taxon>
        <taxon>Bacillati</taxon>
        <taxon>Bacillota</taxon>
        <taxon>Bacilli</taxon>
        <taxon>Bacillales</taxon>
        <taxon>Bacillaceae</taxon>
        <taxon>Metabacillus</taxon>
    </lineage>
</organism>
<keyword evidence="1" id="KW-0969">Cilium</keyword>
<keyword evidence="2" id="KW-1185">Reference proteome</keyword>
<reference evidence="2" key="1">
    <citation type="journal article" date="2025" name="Aquaculture">
        <title>Assessment of the bioflocculant production and safety properties of Metabacillus hrfriensis sp. nov. based on phenotypic and whole-genome sequencing analysis.</title>
        <authorList>
            <person name="Zhang R."/>
            <person name="Zhao Z."/>
            <person name="Luo L."/>
            <person name="Wang S."/>
            <person name="Guo K."/>
            <person name="Xu W."/>
        </authorList>
    </citation>
    <scope>NUCLEOTIDE SEQUENCE [LARGE SCALE GENOMIC DNA]</scope>
    <source>
        <strain evidence="2">CT-WN-B3</strain>
    </source>
</reference>
<accession>A0ACD4RAJ3</accession>
<dbReference type="Proteomes" id="UP001226091">
    <property type="component" value="Chromosome"/>
</dbReference>
<evidence type="ECO:0000313" key="1">
    <source>
        <dbReference type="EMBL" id="WHZ57516.1"/>
    </source>
</evidence>
<dbReference type="EMBL" id="CP126116">
    <property type="protein sequence ID" value="WHZ57516.1"/>
    <property type="molecule type" value="Genomic_DNA"/>
</dbReference>
<evidence type="ECO:0000313" key="2">
    <source>
        <dbReference type="Proteomes" id="UP001226091"/>
    </source>
</evidence>
<sequence length="293" mass="32141">MRVTQSMLAGSSLRNLSKSYEKMGTYQDQLATGKKINRPSDDPVVAMKGMHYRTNLTEVEQYQRNISEAYQWMENSEAGIEQGTQVLHRVRELMVQASNGTNGPEDLKAIGAEIKQLKQDLVGSANTQVAGNYIFNGTQTKEAPVTLNADGTVSVNIDKSSFEIEVSKGVQLKANINSDNVFSEDLFAVMGSIEKALSSGDASGLDGLLSDLDGKMDSMSAERAELGARYNRLELIEDRVGKQEIVSTRILSENEDADLEKVIMDLTAQESIHRAALSVGARIIQPTLMDFLR</sequence>
<keyword evidence="1" id="KW-0966">Cell projection</keyword>
<proteinExistence type="predicted"/>
<protein>
    <submittedName>
        <fullName evidence="1">Flagellar hook-associated protein FlgL</fullName>
    </submittedName>
</protein>